<evidence type="ECO:0000259" key="8">
    <source>
        <dbReference type="Pfam" id="PF06808"/>
    </source>
</evidence>
<comment type="subunit">
    <text evidence="7">The complex comprises the extracytoplasmic solute receptor protein and the two transmembrane proteins.</text>
</comment>
<keyword evidence="5 7" id="KW-1133">Transmembrane helix</keyword>
<feature type="transmembrane region" description="Helical" evidence="7">
    <location>
        <begin position="140"/>
        <end position="166"/>
    </location>
</feature>
<dbReference type="GO" id="GO:0022857">
    <property type="term" value="F:transmembrane transporter activity"/>
    <property type="evidence" value="ECO:0007669"/>
    <property type="project" value="UniProtKB-UniRule"/>
</dbReference>
<accession>A0A356LK77</accession>
<comment type="caution">
    <text evidence="9">The sequence shown here is derived from an EMBL/GenBank/DDBJ whole genome shotgun (WGS) entry which is preliminary data.</text>
</comment>
<dbReference type="Proteomes" id="UP000264036">
    <property type="component" value="Unassembled WGS sequence"/>
</dbReference>
<gene>
    <name evidence="9" type="ORF">DD666_18135</name>
</gene>
<organism evidence="9 10">
    <name type="scientific">Advenella kashmirensis</name>
    <dbReference type="NCBI Taxonomy" id="310575"/>
    <lineage>
        <taxon>Bacteria</taxon>
        <taxon>Pseudomonadati</taxon>
        <taxon>Pseudomonadota</taxon>
        <taxon>Betaproteobacteria</taxon>
        <taxon>Burkholderiales</taxon>
        <taxon>Alcaligenaceae</taxon>
    </lineage>
</organism>
<comment type="function">
    <text evidence="7">Part of the tripartite ATP-independent periplasmic (TRAP) transport system.</text>
</comment>
<reference evidence="9 10" key="1">
    <citation type="journal article" date="2018" name="Nat. Biotechnol.">
        <title>A standardized bacterial taxonomy based on genome phylogeny substantially revises the tree of life.</title>
        <authorList>
            <person name="Parks D.H."/>
            <person name="Chuvochina M."/>
            <person name="Waite D.W."/>
            <person name="Rinke C."/>
            <person name="Skarshewski A."/>
            <person name="Chaumeil P.A."/>
            <person name="Hugenholtz P."/>
        </authorList>
    </citation>
    <scope>NUCLEOTIDE SEQUENCE [LARGE SCALE GENOMIC DNA]</scope>
    <source>
        <strain evidence="9">UBA10707</strain>
    </source>
</reference>
<evidence type="ECO:0000313" key="10">
    <source>
        <dbReference type="Proteomes" id="UP000264036"/>
    </source>
</evidence>
<feature type="transmembrane region" description="Helical" evidence="7">
    <location>
        <begin position="98"/>
        <end position="128"/>
    </location>
</feature>
<dbReference type="PANTHER" id="PTHR33362:SF7">
    <property type="entry name" value="SLL1103 PROTEIN"/>
    <property type="match status" value="1"/>
</dbReference>
<evidence type="ECO:0000256" key="1">
    <source>
        <dbReference type="ARBA" id="ARBA00004429"/>
    </source>
</evidence>
<evidence type="ECO:0000256" key="5">
    <source>
        <dbReference type="ARBA" id="ARBA00022989"/>
    </source>
</evidence>
<feature type="transmembrane region" description="Helical" evidence="7">
    <location>
        <begin position="404"/>
        <end position="425"/>
    </location>
</feature>
<dbReference type="NCBIfam" id="TIGR00786">
    <property type="entry name" value="dctM"/>
    <property type="match status" value="1"/>
</dbReference>
<feature type="transmembrane region" description="Helical" evidence="7">
    <location>
        <begin position="283"/>
        <end position="305"/>
    </location>
</feature>
<proteinExistence type="inferred from homology"/>
<feature type="transmembrane region" description="Helical" evidence="7">
    <location>
        <begin position="172"/>
        <end position="196"/>
    </location>
</feature>
<keyword evidence="4 7" id="KW-0812">Transmembrane</keyword>
<protein>
    <recommendedName>
        <fullName evidence="7">TRAP transporter large permease protein</fullName>
    </recommendedName>
</protein>
<feature type="domain" description="TRAP C4-dicarboxylate transport system permease DctM subunit" evidence="8">
    <location>
        <begin position="11"/>
        <end position="428"/>
    </location>
</feature>
<feature type="transmembrane region" description="Helical" evidence="7">
    <location>
        <begin position="251"/>
        <end position="271"/>
    </location>
</feature>
<evidence type="ECO:0000313" key="9">
    <source>
        <dbReference type="EMBL" id="HBP31314.1"/>
    </source>
</evidence>
<dbReference type="Pfam" id="PF06808">
    <property type="entry name" value="DctM"/>
    <property type="match status" value="1"/>
</dbReference>
<feature type="transmembrane region" description="Helical" evidence="7">
    <location>
        <begin position="6"/>
        <end position="39"/>
    </location>
</feature>
<feature type="transmembrane region" description="Helical" evidence="7">
    <location>
        <begin position="226"/>
        <end position="245"/>
    </location>
</feature>
<evidence type="ECO:0000256" key="7">
    <source>
        <dbReference type="RuleBase" id="RU369079"/>
    </source>
</evidence>
<feature type="transmembrane region" description="Helical" evidence="7">
    <location>
        <begin position="325"/>
        <end position="353"/>
    </location>
</feature>
<keyword evidence="3 7" id="KW-0997">Cell inner membrane</keyword>
<feature type="transmembrane region" description="Helical" evidence="7">
    <location>
        <begin position="59"/>
        <end position="78"/>
    </location>
</feature>
<dbReference type="InterPro" id="IPR004681">
    <property type="entry name" value="TRAP_DctM"/>
</dbReference>
<comment type="similarity">
    <text evidence="7">Belongs to the TRAP transporter large permease family.</text>
</comment>
<name>A0A356LK77_9BURK</name>
<evidence type="ECO:0000256" key="3">
    <source>
        <dbReference type="ARBA" id="ARBA00022519"/>
    </source>
</evidence>
<dbReference type="EMBL" id="DOEK01000038">
    <property type="protein sequence ID" value="HBP31314.1"/>
    <property type="molecule type" value="Genomic_DNA"/>
</dbReference>
<feature type="transmembrane region" description="Helical" evidence="7">
    <location>
        <begin position="365"/>
        <end position="384"/>
    </location>
</feature>
<evidence type="ECO:0000256" key="6">
    <source>
        <dbReference type="ARBA" id="ARBA00023136"/>
    </source>
</evidence>
<dbReference type="PIRSF" id="PIRSF006066">
    <property type="entry name" value="HI0050"/>
    <property type="match status" value="1"/>
</dbReference>
<dbReference type="AlphaFoldDB" id="A0A356LK77"/>
<evidence type="ECO:0000256" key="4">
    <source>
        <dbReference type="ARBA" id="ARBA00022692"/>
    </source>
</evidence>
<comment type="subcellular location">
    <subcellularLocation>
        <location evidence="1 7">Cell inner membrane</location>
        <topology evidence="1 7">Multi-pass membrane protein</topology>
    </subcellularLocation>
</comment>
<evidence type="ECO:0000256" key="2">
    <source>
        <dbReference type="ARBA" id="ARBA00022475"/>
    </source>
</evidence>
<dbReference type="PANTHER" id="PTHR33362">
    <property type="entry name" value="SIALIC ACID TRAP TRANSPORTER PERMEASE PROTEIN SIAT-RELATED"/>
    <property type="match status" value="1"/>
</dbReference>
<sequence length="437" mass="46487">MSSEIVSLATVGILLLLLFTGMPLAFATGMTAVMLTLWLFEPETLYFIPSRIFTLMNNYALISVPLFVLMGCILEKAGVVERLFYALHIWSGRLRGGLAVGCLLAATILAAMVGVIGAEIVVLGMVCLPTMLARGYNKQLSVGVICAGGSLGTMLPPSIVLIVYGLVSQTSIGTLFVAAVLPGFLLVSLYLAYVLIRCYMNPSLGPLAPPEELDLPIMEKIALGRVLILPVALILMVLGALYSGIATPTETAAIGVLGSLIVAGVNGKLSFDAVWDSLRRTGSTVAMLTWIFFGASALVSVYTLAGGTAFLQDLITGLPIPPLATIALMMLILMILGCFIDWIGIVLLTMPIFVPVIKALGFDPIWFGILFCMNMQISYLAPPFAPAAFYLKAVAPPDISLGDIFKGVAPFIGLQIIALLLVLFFPKIATWLPSFMG</sequence>
<dbReference type="InterPro" id="IPR010656">
    <property type="entry name" value="DctM"/>
</dbReference>
<dbReference type="GO" id="GO:0005886">
    <property type="term" value="C:plasma membrane"/>
    <property type="evidence" value="ECO:0007669"/>
    <property type="project" value="UniProtKB-SubCell"/>
</dbReference>
<keyword evidence="2" id="KW-1003">Cell membrane</keyword>
<keyword evidence="6 7" id="KW-0472">Membrane</keyword>
<keyword evidence="7" id="KW-0813">Transport</keyword>